<accession>A0A267ML73</accession>
<feature type="transmembrane region" description="Helical" evidence="1">
    <location>
        <begin position="227"/>
        <end position="260"/>
    </location>
</feature>
<dbReference type="PANTHER" id="PTHR46211:SF8">
    <property type="entry name" value="PHOSPHODIESTERASE"/>
    <property type="match status" value="1"/>
</dbReference>
<dbReference type="Pfam" id="PF10110">
    <property type="entry name" value="GPDPase_memb"/>
    <property type="match status" value="1"/>
</dbReference>
<dbReference type="GO" id="GO:0006629">
    <property type="term" value="P:lipid metabolic process"/>
    <property type="evidence" value="ECO:0007669"/>
    <property type="project" value="InterPro"/>
</dbReference>
<keyword evidence="1" id="KW-0812">Transmembrane</keyword>
<dbReference type="AlphaFoldDB" id="A0A267ML73"/>
<dbReference type="InterPro" id="IPR017946">
    <property type="entry name" value="PLC-like_Pdiesterase_TIM-brl"/>
</dbReference>
<gene>
    <name evidence="3" type="ORF">CCE28_10085</name>
</gene>
<evidence type="ECO:0000313" key="4">
    <source>
        <dbReference type="Proteomes" id="UP000216024"/>
    </source>
</evidence>
<dbReference type="Gene3D" id="3.20.20.190">
    <property type="entry name" value="Phosphatidylinositol (PI) phosphodiesterase"/>
    <property type="match status" value="1"/>
</dbReference>
<dbReference type="InterPro" id="IPR018476">
    <property type="entry name" value="GlyceroP-diester-Pdiesterase_M"/>
</dbReference>
<dbReference type="Pfam" id="PF03009">
    <property type="entry name" value="GDPD"/>
    <property type="match status" value="1"/>
</dbReference>
<dbReference type="GO" id="GO:0008081">
    <property type="term" value="F:phosphoric diester hydrolase activity"/>
    <property type="evidence" value="ECO:0007669"/>
    <property type="project" value="InterPro"/>
</dbReference>
<dbReference type="SUPFAM" id="SSF51695">
    <property type="entry name" value="PLC-like phosphodiesterases"/>
    <property type="match status" value="1"/>
</dbReference>
<name>A0A267ML73_9FIRM</name>
<dbReference type="InterPro" id="IPR030395">
    <property type="entry name" value="GP_PDE_dom"/>
</dbReference>
<dbReference type="EMBL" id="NIBG01000007">
    <property type="protein sequence ID" value="PAB59553.1"/>
    <property type="molecule type" value="Genomic_DNA"/>
</dbReference>
<feature type="transmembrane region" description="Helical" evidence="1">
    <location>
        <begin position="39"/>
        <end position="57"/>
    </location>
</feature>
<comment type="caution">
    <text evidence="3">The sequence shown here is derived from an EMBL/GenBank/DDBJ whole genome shotgun (WGS) entry which is preliminary data.</text>
</comment>
<feature type="transmembrane region" description="Helical" evidence="1">
    <location>
        <begin position="335"/>
        <end position="357"/>
    </location>
</feature>
<dbReference type="PANTHER" id="PTHR46211">
    <property type="entry name" value="GLYCEROPHOSPHORYL DIESTER PHOSPHODIESTERASE"/>
    <property type="match status" value="1"/>
</dbReference>
<proteinExistence type="predicted"/>
<dbReference type="PROSITE" id="PS50007">
    <property type="entry name" value="PIPLC_X_DOMAIN"/>
    <property type="match status" value="1"/>
</dbReference>
<feature type="transmembrane region" description="Helical" evidence="1">
    <location>
        <begin position="77"/>
        <end position="104"/>
    </location>
</feature>
<dbReference type="OrthoDB" id="384721at2"/>
<feature type="transmembrane region" description="Helical" evidence="1">
    <location>
        <begin position="266"/>
        <end position="289"/>
    </location>
</feature>
<evidence type="ECO:0000259" key="2">
    <source>
        <dbReference type="PROSITE" id="PS51704"/>
    </source>
</evidence>
<feature type="transmembrane region" description="Helical" evidence="1">
    <location>
        <begin position="170"/>
        <end position="191"/>
    </location>
</feature>
<dbReference type="PROSITE" id="PS51704">
    <property type="entry name" value="GP_PDE"/>
    <property type="match status" value="1"/>
</dbReference>
<evidence type="ECO:0000313" key="3">
    <source>
        <dbReference type="EMBL" id="PAB59553.1"/>
    </source>
</evidence>
<organism evidence="3 4">
    <name type="scientific">Anaeromicrobium sediminis</name>
    <dbReference type="NCBI Taxonomy" id="1478221"/>
    <lineage>
        <taxon>Bacteria</taxon>
        <taxon>Bacillati</taxon>
        <taxon>Bacillota</taxon>
        <taxon>Clostridia</taxon>
        <taxon>Peptostreptococcales</taxon>
        <taxon>Thermotaleaceae</taxon>
        <taxon>Anaeromicrobium</taxon>
    </lineage>
</organism>
<reference evidence="3 4" key="1">
    <citation type="submission" date="2017-06" db="EMBL/GenBank/DDBJ databases">
        <title>Draft genome sequence of anaerobic fermentative bacterium Anaeromicrobium sediminis DY2726D isolated from West Pacific Ocean sediments.</title>
        <authorList>
            <person name="Zeng X."/>
        </authorList>
    </citation>
    <scope>NUCLEOTIDE SEQUENCE [LARGE SCALE GENOMIC DNA]</scope>
    <source>
        <strain evidence="3 4">DY2726D</strain>
    </source>
</reference>
<keyword evidence="1" id="KW-0472">Membrane</keyword>
<sequence length="627" mass="71455">MEIRSNGYMKDKIVFSKDTFKDFKDNYKVYITYEAINKAIIAGVLIPLMTIMMNYFMNKGGISVLVNSEIIKFIYSPYGVICVLLMFLISSIGLLSEIGGLIVISKKQYFKKHINPIGASVNALKRFPKIFSLGGVCLLIYFLLLTPFLGIGISTSFINDLSIPSFIEDYLLDSTLLTICLTILVVVGLIISIKSMFVLHITIIENMKVWDSIKISFKLVKKNFRNIVSTVIVFEIFVGMVIGSIIASYALIYFLIIYLFGIKSIFGAIIIGLYTFWGAFLLFLSTFVFTPIHVCMLTRLYFDLAYINENNIPVEVDSFNYNILSKFFKFNKPKLIIFTTFLIFSLVIVYGVVSILMENMNNLFSVHVTAHRGSSKIAPENTLSAIRAAIDEGASFAEIDVQETKDGEIILSHDTNLSRTVGINKNIWDLSYEEMKNYDVGSWFSKEYENERIPLLRDVIRASKDKIKLNIEVKRNGHEKKLIKSLVKLIEEEEFVNECVITSFDYEMLQGVKKNNPNIKTGYVMYFVLGNLEKLNVDLYSMEASVVTKKVVKRIHMAGKEIHVWTVNDETVAEELINMGVDNIITDMPKVIKKVVDRKKEDNLSLKRIIESITQGLILVPEFFYLL</sequence>
<keyword evidence="4" id="KW-1185">Reference proteome</keyword>
<evidence type="ECO:0000256" key="1">
    <source>
        <dbReference type="SAM" id="Phobius"/>
    </source>
</evidence>
<dbReference type="CDD" id="cd08579">
    <property type="entry name" value="GDPD_memb_like"/>
    <property type="match status" value="1"/>
</dbReference>
<feature type="domain" description="GP-PDE" evidence="2">
    <location>
        <begin position="366"/>
        <end position="596"/>
    </location>
</feature>
<feature type="transmembrane region" description="Helical" evidence="1">
    <location>
        <begin position="130"/>
        <end position="158"/>
    </location>
</feature>
<keyword evidence="1" id="KW-1133">Transmembrane helix</keyword>
<protein>
    <recommendedName>
        <fullName evidence="2">GP-PDE domain-containing protein</fullName>
    </recommendedName>
</protein>
<dbReference type="Proteomes" id="UP000216024">
    <property type="component" value="Unassembled WGS sequence"/>
</dbReference>